<dbReference type="Proteomes" id="UP000193431">
    <property type="component" value="Chromosome"/>
</dbReference>
<reference evidence="1 2" key="1">
    <citation type="submission" date="2016-11" db="EMBL/GenBank/DDBJ databases">
        <title>Trade-off between light-utilization and light-protection in marine flavobacteria.</title>
        <authorList>
            <person name="Kumagai Y."/>
        </authorList>
    </citation>
    <scope>NUCLEOTIDE SEQUENCE [LARGE SCALE GENOMIC DNA]</scope>
    <source>
        <strain evidence="1 2">JCM 13191</strain>
    </source>
</reference>
<organism evidence="1 2">
    <name type="scientific">Nonlabens spongiae</name>
    <dbReference type="NCBI Taxonomy" id="331648"/>
    <lineage>
        <taxon>Bacteria</taxon>
        <taxon>Pseudomonadati</taxon>
        <taxon>Bacteroidota</taxon>
        <taxon>Flavobacteriia</taxon>
        <taxon>Flavobacteriales</taxon>
        <taxon>Flavobacteriaceae</taxon>
        <taxon>Nonlabens</taxon>
    </lineage>
</organism>
<protein>
    <recommendedName>
        <fullName evidence="3">Lipoprotein</fullName>
    </recommendedName>
</protein>
<dbReference type="Pfam" id="PF19643">
    <property type="entry name" value="DUF6146"/>
    <property type="match status" value="1"/>
</dbReference>
<dbReference type="AlphaFoldDB" id="A0A1W6MK82"/>
<dbReference type="STRING" id="331648.BST97_07615"/>
<evidence type="ECO:0000313" key="1">
    <source>
        <dbReference type="EMBL" id="ARN77879.1"/>
    </source>
</evidence>
<dbReference type="EMBL" id="CP019344">
    <property type="protein sequence ID" value="ARN77879.1"/>
    <property type="molecule type" value="Genomic_DNA"/>
</dbReference>
<dbReference type="RefSeq" id="WP_085766676.1">
    <property type="nucleotide sequence ID" value="NZ_CP019344.1"/>
</dbReference>
<gene>
    <name evidence="1" type="ORF">BST97_07615</name>
</gene>
<dbReference type="OrthoDB" id="1119488at2"/>
<dbReference type="InterPro" id="IPR046144">
    <property type="entry name" value="DUF6146"/>
</dbReference>
<proteinExistence type="predicted"/>
<evidence type="ECO:0008006" key="3">
    <source>
        <dbReference type="Google" id="ProtNLM"/>
    </source>
</evidence>
<accession>A0A1W6MK82</accession>
<name>A0A1W6MK82_9FLAO</name>
<keyword evidence="2" id="KW-1185">Reference proteome</keyword>
<sequence>MKNVFYTLGLLFIVIACSSQRDSSNQKKKTAYQVQNDTIRIANDSLEYEIIIIEPGFYSWLATQPPRGFYSQSTLEIRNQFRVREYNLRVRNPISYDPDLYIFSIDYENGIDYGYEVNYLLYNWFLFFEQRYNQKLL</sequence>
<evidence type="ECO:0000313" key="2">
    <source>
        <dbReference type="Proteomes" id="UP000193431"/>
    </source>
</evidence>
<dbReference type="PROSITE" id="PS51257">
    <property type="entry name" value="PROKAR_LIPOPROTEIN"/>
    <property type="match status" value="1"/>
</dbReference>